<proteinExistence type="predicted"/>
<dbReference type="RefSeq" id="WP_075697523.1">
    <property type="nucleotide sequence ID" value="NZ_CP074128.1"/>
</dbReference>
<geneLocation type="plasmid" evidence="1 2">
    <name>pAb134-02</name>
</geneLocation>
<keyword evidence="1" id="KW-0614">Plasmid</keyword>
<evidence type="ECO:0000313" key="1">
    <source>
        <dbReference type="EMBL" id="QUS58657.1"/>
    </source>
</evidence>
<gene>
    <name evidence="1" type="ORF">KGB56_24955</name>
</gene>
<accession>A0ABX8AUA1</accession>
<dbReference type="Proteomes" id="UP000680706">
    <property type="component" value="Plasmid pAb134-02"/>
</dbReference>
<reference evidence="1 2" key="1">
    <citation type="journal article" date="2021" name="Angew. Chem. Int. Ed. Engl.">
        <title>A novel family of nonribosomal peptides modulate collective behavior in Pseudovibrio bacteria isolated from marine sponges.</title>
        <authorList>
            <person name="Ioca L.P."/>
            <person name="Dai Y."/>
            <person name="Kunakom S."/>
            <person name="Diaz-Espinosa J."/>
            <person name="Krunic A."/>
            <person name="Crnkovic C.M."/>
            <person name="Orjala J."/>
            <person name="Sanchez L.M."/>
            <person name="Ferreira A.G."/>
            <person name="Berlinck R.G.S."/>
            <person name="Eustaquio A.S."/>
        </authorList>
    </citation>
    <scope>NUCLEOTIDE SEQUENCE [LARGE SCALE GENOMIC DNA]</scope>
    <source>
        <strain evidence="1 2">Ab134</strain>
        <plasmid evidence="1 2">pAb134-02</plasmid>
    </source>
</reference>
<protein>
    <submittedName>
        <fullName evidence="1">Uncharacterized protein</fullName>
    </submittedName>
</protein>
<dbReference type="EMBL" id="CP074128">
    <property type="protein sequence ID" value="QUS58657.1"/>
    <property type="molecule type" value="Genomic_DNA"/>
</dbReference>
<name>A0ABX8AUA1_9HYPH</name>
<evidence type="ECO:0000313" key="2">
    <source>
        <dbReference type="Proteomes" id="UP000680706"/>
    </source>
</evidence>
<keyword evidence="2" id="KW-1185">Reference proteome</keyword>
<sequence length="80" mass="9158">MVPVNLESEITDKIGFRERIFHEFNILEGLLSRSQNVNFGVKIDMFDGLTIKGDIYEAGQLAESERVGHRKQGRSFDRDS</sequence>
<organism evidence="1 2">
    <name type="scientific">Pseudovibrio brasiliensis</name>
    <dbReference type="NCBI Taxonomy" id="1898042"/>
    <lineage>
        <taxon>Bacteria</taxon>
        <taxon>Pseudomonadati</taxon>
        <taxon>Pseudomonadota</taxon>
        <taxon>Alphaproteobacteria</taxon>
        <taxon>Hyphomicrobiales</taxon>
        <taxon>Stappiaceae</taxon>
        <taxon>Pseudovibrio</taxon>
    </lineage>
</organism>